<protein>
    <submittedName>
        <fullName evidence="1">Uncharacterized protein</fullName>
    </submittedName>
</protein>
<reference evidence="1 2" key="1">
    <citation type="submission" date="2019-04" db="EMBL/GenBank/DDBJ databases">
        <title>Isolation and identification of Cellulomonas shaoxiangyii sp. Nov. isolated from feces of the Tibetan antelopes (Pantholops hodgsonii) in the Qinghai-Tibet plateau of China.</title>
        <authorList>
            <person name="Tian Z."/>
        </authorList>
    </citation>
    <scope>NUCLEOTIDE SEQUENCE [LARGE SCALE GENOMIC DNA]</scope>
    <source>
        <strain evidence="1 2">Z28</strain>
    </source>
</reference>
<dbReference type="EMBL" id="CP039291">
    <property type="protein sequence ID" value="QCB93335.1"/>
    <property type="molecule type" value="Genomic_DNA"/>
</dbReference>
<dbReference type="OrthoDB" id="5149212at2"/>
<name>A0A4V1CML2_9CELL</name>
<evidence type="ECO:0000313" key="2">
    <source>
        <dbReference type="Proteomes" id="UP000296469"/>
    </source>
</evidence>
<dbReference type="RefSeq" id="WP_135974939.1">
    <property type="nucleotide sequence ID" value="NZ_CP039291.1"/>
</dbReference>
<accession>A0A4V1CML2</accession>
<dbReference type="Proteomes" id="UP000296469">
    <property type="component" value="Chromosome"/>
</dbReference>
<dbReference type="KEGG" id="celz:E5225_06985"/>
<proteinExistence type="predicted"/>
<evidence type="ECO:0000313" key="1">
    <source>
        <dbReference type="EMBL" id="QCB93335.1"/>
    </source>
</evidence>
<gene>
    <name evidence="1" type="ORF">E5225_06985</name>
</gene>
<keyword evidence="2" id="KW-1185">Reference proteome</keyword>
<organism evidence="1 2">
    <name type="scientific">Cellulomonas shaoxiangyii</name>
    <dbReference type="NCBI Taxonomy" id="2566013"/>
    <lineage>
        <taxon>Bacteria</taxon>
        <taxon>Bacillati</taxon>
        <taxon>Actinomycetota</taxon>
        <taxon>Actinomycetes</taxon>
        <taxon>Micrococcales</taxon>
        <taxon>Cellulomonadaceae</taxon>
        <taxon>Cellulomonas</taxon>
    </lineage>
</organism>
<sequence length="102" mass="10847">MDAIDAVAADHRTTRVEAREAIRDAIVTVAEQHGEVHIADVRPLIPTWAAPSQIGAVMCALRRQHVLVPTGEYRPNGGTASRNAAKAAQVYRLAGPIQTSAA</sequence>
<dbReference type="AlphaFoldDB" id="A0A4V1CML2"/>